<sequence length="66" mass="7309">MRWRVYAPLPIAMDVPAAEEVPCRWKDLFYSVHESTILVCDDGNGAAIAESNAQLAQCPFVVCLLL</sequence>
<proteinExistence type="predicted"/>
<organism evidence="1 2">
    <name type="scientific">Ceraceosorus bombacis</name>
    <dbReference type="NCBI Taxonomy" id="401625"/>
    <lineage>
        <taxon>Eukaryota</taxon>
        <taxon>Fungi</taxon>
        <taxon>Dikarya</taxon>
        <taxon>Basidiomycota</taxon>
        <taxon>Ustilaginomycotina</taxon>
        <taxon>Exobasidiomycetes</taxon>
        <taxon>Ceraceosorales</taxon>
        <taxon>Ceraceosoraceae</taxon>
        <taxon>Ceraceosorus</taxon>
    </lineage>
</organism>
<protein>
    <submittedName>
        <fullName evidence="1">Uncharacterized protein</fullName>
    </submittedName>
</protein>
<reference evidence="1 2" key="1">
    <citation type="submission" date="2014-09" db="EMBL/GenBank/DDBJ databases">
        <authorList>
            <person name="Magalhaes I.L.F."/>
            <person name="Oliveira U."/>
            <person name="Santos F.R."/>
            <person name="Vidigal T.H.D.A."/>
            <person name="Brescovit A.D."/>
            <person name="Santos A.J."/>
        </authorList>
    </citation>
    <scope>NUCLEOTIDE SEQUENCE [LARGE SCALE GENOMIC DNA]</scope>
</reference>
<evidence type="ECO:0000313" key="2">
    <source>
        <dbReference type="Proteomes" id="UP000054845"/>
    </source>
</evidence>
<accession>A0A0P1BFE1</accession>
<evidence type="ECO:0000313" key="1">
    <source>
        <dbReference type="EMBL" id="CEH14633.1"/>
    </source>
</evidence>
<dbReference type="AlphaFoldDB" id="A0A0P1BFE1"/>
<name>A0A0P1BFE1_9BASI</name>
<dbReference type="Proteomes" id="UP000054845">
    <property type="component" value="Unassembled WGS sequence"/>
</dbReference>
<dbReference type="EMBL" id="CCYA01000245">
    <property type="protein sequence ID" value="CEH14633.1"/>
    <property type="molecule type" value="Genomic_DNA"/>
</dbReference>
<keyword evidence="2" id="KW-1185">Reference proteome</keyword>